<comment type="similarity">
    <text evidence="2">Belongs to the cytochrome P450 family.</text>
</comment>
<name>A0A5N5X948_9EURO</name>
<keyword evidence="7" id="KW-0812">Transmembrane</keyword>
<dbReference type="GO" id="GO:0004497">
    <property type="term" value="F:monooxygenase activity"/>
    <property type="evidence" value="ECO:0007669"/>
    <property type="project" value="InterPro"/>
</dbReference>
<evidence type="ECO:0000256" key="3">
    <source>
        <dbReference type="ARBA" id="ARBA00022723"/>
    </source>
</evidence>
<dbReference type="GO" id="GO:0016705">
    <property type="term" value="F:oxidoreductase activity, acting on paired donors, with incorporation or reduction of molecular oxygen"/>
    <property type="evidence" value="ECO:0007669"/>
    <property type="project" value="InterPro"/>
</dbReference>
<keyword evidence="4" id="KW-0560">Oxidoreductase</keyword>
<feature type="transmembrane region" description="Helical" evidence="7">
    <location>
        <begin position="35"/>
        <end position="54"/>
    </location>
</feature>
<keyword evidence="7" id="KW-1133">Transmembrane helix</keyword>
<dbReference type="AlphaFoldDB" id="A0A5N5X948"/>
<dbReference type="Gene3D" id="1.10.630.10">
    <property type="entry name" value="Cytochrome P450"/>
    <property type="match status" value="1"/>
</dbReference>
<evidence type="ECO:0000313" key="8">
    <source>
        <dbReference type="EMBL" id="KAB8075842.1"/>
    </source>
</evidence>
<evidence type="ECO:0000256" key="5">
    <source>
        <dbReference type="ARBA" id="ARBA00023004"/>
    </source>
</evidence>
<dbReference type="GO" id="GO:0005506">
    <property type="term" value="F:iron ion binding"/>
    <property type="evidence" value="ECO:0007669"/>
    <property type="project" value="InterPro"/>
</dbReference>
<dbReference type="SUPFAM" id="SSF48264">
    <property type="entry name" value="Cytochrome P450"/>
    <property type="match status" value="1"/>
</dbReference>
<proteinExistence type="inferred from homology"/>
<evidence type="ECO:0000256" key="1">
    <source>
        <dbReference type="ARBA" id="ARBA00001971"/>
    </source>
</evidence>
<dbReference type="CDD" id="cd11040">
    <property type="entry name" value="CYP7_CYP8-like"/>
    <property type="match status" value="1"/>
</dbReference>
<keyword evidence="7" id="KW-0472">Membrane</keyword>
<keyword evidence="9" id="KW-1185">Reference proteome</keyword>
<dbReference type="OrthoDB" id="3366823at2759"/>
<dbReference type="InterPro" id="IPR036396">
    <property type="entry name" value="Cyt_P450_sf"/>
</dbReference>
<evidence type="ECO:0000256" key="2">
    <source>
        <dbReference type="ARBA" id="ARBA00010617"/>
    </source>
</evidence>
<protein>
    <submittedName>
        <fullName evidence="8">Cytochrome P450</fullName>
    </submittedName>
</protein>
<dbReference type="InterPro" id="IPR001128">
    <property type="entry name" value="Cyt_P450"/>
</dbReference>
<dbReference type="PANTHER" id="PTHR47582">
    <property type="entry name" value="P450, PUTATIVE (EUROFUNG)-RELATED"/>
    <property type="match status" value="1"/>
</dbReference>
<evidence type="ECO:0000256" key="6">
    <source>
        <dbReference type="PIRSR" id="PIRSR602403-1"/>
    </source>
</evidence>
<dbReference type="Pfam" id="PF00067">
    <property type="entry name" value="p450"/>
    <property type="match status" value="1"/>
</dbReference>
<keyword evidence="3 6" id="KW-0479">Metal-binding</keyword>
<evidence type="ECO:0000256" key="4">
    <source>
        <dbReference type="ARBA" id="ARBA00023002"/>
    </source>
</evidence>
<accession>A0A5N5X948</accession>
<comment type="cofactor">
    <cofactor evidence="1 6">
        <name>heme</name>
        <dbReference type="ChEBI" id="CHEBI:30413"/>
    </cofactor>
</comment>
<dbReference type="InterPro" id="IPR053007">
    <property type="entry name" value="CYP450_monoxygenase_sec-met"/>
</dbReference>
<keyword evidence="6" id="KW-0349">Heme</keyword>
<feature type="binding site" description="axial binding residue" evidence="6">
    <location>
        <position position="431"/>
    </location>
    <ligand>
        <name>heme</name>
        <dbReference type="ChEBI" id="CHEBI:30413"/>
    </ligand>
    <ligandPart>
        <name>Fe</name>
        <dbReference type="ChEBI" id="CHEBI:18248"/>
    </ligandPart>
</feature>
<reference evidence="8 9" key="1">
    <citation type="submission" date="2019-04" db="EMBL/GenBank/DDBJ databases">
        <title>Friends and foes A comparative genomics study of 23 Aspergillus species from section Flavi.</title>
        <authorList>
            <consortium name="DOE Joint Genome Institute"/>
            <person name="Kjaerbolling I."/>
            <person name="Vesth T."/>
            <person name="Frisvad J.C."/>
            <person name="Nybo J.L."/>
            <person name="Theobald S."/>
            <person name="Kildgaard S."/>
            <person name="Isbrandt T."/>
            <person name="Kuo A."/>
            <person name="Sato A."/>
            <person name="Lyhne E.K."/>
            <person name="Kogle M.E."/>
            <person name="Wiebenga A."/>
            <person name="Kun R.S."/>
            <person name="Lubbers R.J."/>
            <person name="Makela M.R."/>
            <person name="Barry K."/>
            <person name="Chovatia M."/>
            <person name="Clum A."/>
            <person name="Daum C."/>
            <person name="Haridas S."/>
            <person name="He G."/>
            <person name="LaButti K."/>
            <person name="Lipzen A."/>
            <person name="Mondo S."/>
            <person name="Riley R."/>
            <person name="Salamov A."/>
            <person name="Simmons B.A."/>
            <person name="Magnuson J.K."/>
            <person name="Henrissat B."/>
            <person name="Mortensen U.H."/>
            <person name="Larsen T.O."/>
            <person name="Devries R.P."/>
            <person name="Grigoriev I.V."/>
            <person name="Machida M."/>
            <person name="Baker S.E."/>
            <person name="Andersen M.R."/>
        </authorList>
    </citation>
    <scope>NUCLEOTIDE SEQUENCE [LARGE SCALE GENOMIC DNA]</scope>
    <source>
        <strain evidence="8 9">CBS 151.66</strain>
    </source>
</reference>
<evidence type="ECO:0000313" key="9">
    <source>
        <dbReference type="Proteomes" id="UP000326565"/>
    </source>
</evidence>
<dbReference type="PRINTS" id="PR00465">
    <property type="entry name" value="EP450IV"/>
</dbReference>
<evidence type="ECO:0000256" key="7">
    <source>
        <dbReference type="SAM" id="Phobius"/>
    </source>
</evidence>
<dbReference type="PANTHER" id="PTHR47582:SF1">
    <property type="entry name" value="P450, PUTATIVE (EUROFUNG)-RELATED"/>
    <property type="match status" value="1"/>
</dbReference>
<keyword evidence="5 6" id="KW-0408">Iron</keyword>
<organism evidence="8 9">
    <name type="scientific">Aspergillus leporis</name>
    <dbReference type="NCBI Taxonomy" id="41062"/>
    <lineage>
        <taxon>Eukaryota</taxon>
        <taxon>Fungi</taxon>
        <taxon>Dikarya</taxon>
        <taxon>Ascomycota</taxon>
        <taxon>Pezizomycotina</taxon>
        <taxon>Eurotiomycetes</taxon>
        <taxon>Eurotiomycetidae</taxon>
        <taxon>Eurotiales</taxon>
        <taxon>Aspergillaceae</taxon>
        <taxon>Aspergillus</taxon>
        <taxon>Aspergillus subgen. Circumdati</taxon>
    </lineage>
</organism>
<dbReference type="InterPro" id="IPR002403">
    <property type="entry name" value="Cyt_P450_E_grp-IV"/>
</dbReference>
<dbReference type="EMBL" id="ML732188">
    <property type="protein sequence ID" value="KAB8075842.1"/>
    <property type="molecule type" value="Genomic_DNA"/>
</dbReference>
<sequence>MSEIFLMVEIFLVTLVASLLWLYQRRKLDPREPPLISSTIPLVGHLISFMYYGLEYFPMISRKTRLRAFTMDMLYTKVYIIASPELVTAVRRNRNNMSFAPLFNSTAEHAGGIRGHGLQLLKEGELMGEGLGQKTADAMHSALLGTGLDRMNEKMIENLKTHIDKLATEPDTEIDLYGWCSHAVTVASTQAIYGPLNPYNSESNRRSFQHLESNLSLLMMDTLPWLTARTAWKGREQLAQAFLQYYRADGHLDSSQLTYARWKVQNEGGAALEDIARLEALNAIGILSNTVPTCFWVLFDIFSRPDLLKTIRNEIEAGVVSIDFAGVHTLDLADIREKCPTLTSTFQETLRTRSNSAQLRVVHKDTFLNDHLLLKAGSILLMPGATINKDTSVWGSDADTFDPQRFSKIDPADKRSKASGFLSFGASPHICPGRHFASGEILALVAMLLVRFDIRPVRDRWVEPRGNKKALAASLHPAIDRVNVAFTERTEFQGAEWRFLVTPGKGTFGLITG</sequence>
<feature type="transmembrane region" description="Helical" evidence="7">
    <location>
        <begin position="6"/>
        <end position="23"/>
    </location>
</feature>
<gene>
    <name evidence="8" type="ORF">BDV29DRAFT_171155</name>
</gene>
<dbReference type="Proteomes" id="UP000326565">
    <property type="component" value="Unassembled WGS sequence"/>
</dbReference>
<dbReference type="GO" id="GO:0020037">
    <property type="term" value="F:heme binding"/>
    <property type="evidence" value="ECO:0007669"/>
    <property type="project" value="InterPro"/>
</dbReference>